<reference evidence="7 8" key="1">
    <citation type="journal article" date="2007" name="Science">
        <title>The Chlamydomonas genome reveals the evolution of key animal and plant functions.</title>
        <authorList>
            <person name="Merchant S.S."/>
            <person name="Prochnik S.E."/>
            <person name="Vallon O."/>
            <person name="Harris E.H."/>
            <person name="Karpowicz S.J."/>
            <person name="Witman G.B."/>
            <person name="Terry A."/>
            <person name="Salamov A."/>
            <person name="Fritz-Laylin L.K."/>
            <person name="Marechal-Drouard L."/>
            <person name="Marshall W.F."/>
            <person name="Qu L.H."/>
            <person name="Nelson D.R."/>
            <person name="Sanderfoot A.A."/>
            <person name="Spalding M.H."/>
            <person name="Kapitonov V.V."/>
            <person name="Ren Q."/>
            <person name="Ferris P."/>
            <person name="Lindquist E."/>
            <person name="Shapiro H."/>
            <person name="Lucas S.M."/>
            <person name="Grimwood J."/>
            <person name="Schmutz J."/>
            <person name="Cardol P."/>
            <person name="Cerutti H."/>
            <person name="Chanfreau G."/>
            <person name="Chen C.L."/>
            <person name="Cognat V."/>
            <person name="Croft M.T."/>
            <person name="Dent R."/>
            <person name="Dutcher S."/>
            <person name="Fernandez E."/>
            <person name="Fukuzawa H."/>
            <person name="Gonzalez-Ballester D."/>
            <person name="Gonzalez-Halphen D."/>
            <person name="Hallmann A."/>
            <person name="Hanikenne M."/>
            <person name="Hippler M."/>
            <person name="Inwood W."/>
            <person name="Jabbari K."/>
            <person name="Kalanon M."/>
            <person name="Kuras R."/>
            <person name="Lefebvre P.A."/>
            <person name="Lemaire S.D."/>
            <person name="Lobanov A.V."/>
            <person name="Lohr M."/>
            <person name="Manuell A."/>
            <person name="Meier I."/>
            <person name="Mets L."/>
            <person name="Mittag M."/>
            <person name="Mittelmeier T."/>
            <person name="Moroney J.V."/>
            <person name="Moseley J."/>
            <person name="Napoli C."/>
            <person name="Nedelcu A.M."/>
            <person name="Niyogi K."/>
            <person name="Novoselov S.V."/>
            <person name="Paulsen I.T."/>
            <person name="Pazour G."/>
            <person name="Purton S."/>
            <person name="Ral J.P."/>
            <person name="Riano-Pachon D.M."/>
            <person name="Riekhof W."/>
            <person name="Rymarquis L."/>
            <person name="Schroda M."/>
            <person name="Stern D."/>
            <person name="Umen J."/>
            <person name="Willows R."/>
            <person name="Wilson N."/>
            <person name="Zimmer S.L."/>
            <person name="Allmer J."/>
            <person name="Balk J."/>
            <person name="Bisova K."/>
            <person name="Chen C.J."/>
            <person name="Elias M."/>
            <person name="Gendler K."/>
            <person name="Hauser C."/>
            <person name="Lamb M.R."/>
            <person name="Ledford H."/>
            <person name="Long J.C."/>
            <person name="Minagawa J."/>
            <person name="Page M.D."/>
            <person name="Pan J."/>
            <person name="Pootakham W."/>
            <person name="Roje S."/>
            <person name="Rose A."/>
            <person name="Stahlberg E."/>
            <person name="Terauchi A.M."/>
            <person name="Yang P."/>
            <person name="Ball S."/>
            <person name="Bowler C."/>
            <person name="Dieckmann C.L."/>
            <person name="Gladyshev V.N."/>
            <person name="Green P."/>
            <person name="Jorgensen R."/>
            <person name="Mayfield S."/>
            <person name="Mueller-Roeber B."/>
            <person name="Rajamani S."/>
            <person name="Sayre R.T."/>
            <person name="Brokstein P."/>
            <person name="Dubchak I."/>
            <person name="Goodstein D."/>
            <person name="Hornick L."/>
            <person name="Huang Y.W."/>
            <person name="Jhaveri J."/>
            <person name="Luo Y."/>
            <person name="Martinez D."/>
            <person name="Ngau W.C."/>
            <person name="Otillar B."/>
            <person name="Poliakov A."/>
            <person name="Porter A."/>
            <person name="Szajkowski L."/>
            <person name="Werner G."/>
            <person name="Zhou K."/>
            <person name="Grigoriev I.V."/>
            <person name="Rokhsar D.S."/>
            <person name="Grossman A.R."/>
        </authorList>
    </citation>
    <scope>NUCLEOTIDE SEQUENCE [LARGE SCALE GENOMIC DNA]</scope>
    <source>
        <strain evidence="8">CC-503</strain>
    </source>
</reference>
<evidence type="ECO:0000256" key="1">
    <source>
        <dbReference type="ARBA" id="ARBA00004141"/>
    </source>
</evidence>
<dbReference type="AlphaFoldDB" id="A0A2K3DYV8"/>
<dbReference type="InterPro" id="IPR001708">
    <property type="entry name" value="YidC/ALB3/OXA1/COX18"/>
</dbReference>
<evidence type="ECO:0000256" key="5">
    <source>
        <dbReference type="ARBA" id="ARBA00023136"/>
    </source>
</evidence>
<name>A0A2K3DYV8_CHLRE</name>
<dbReference type="OrthoDB" id="2148490at2759"/>
<dbReference type="GO" id="GO:0032977">
    <property type="term" value="F:membrane insertase activity"/>
    <property type="evidence" value="ECO:0000318"/>
    <property type="project" value="GO_Central"/>
</dbReference>
<evidence type="ECO:0000313" key="7">
    <source>
        <dbReference type="EMBL" id="PNW85687.1"/>
    </source>
</evidence>
<dbReference type="Proteomes" id="UP000006906">
    <property type="component" value="Chromosome 3"/>
</dbReference>
<evidence type="ECO:0000256" key="2">
    <source>
        <dbReference type="ARBA" id="ARBA00010583"/>
    </source>
</evidence>
<dbReference type="InParanoid" id="A0A2K3DYV8"/>
<keyword evidence="4" id="KW-1133">Transmembrane helix</keyword>
<comment type="similarity">
    <text evidence="2">Belongs to the OXA1/ALB3/YidC (TC 2.A.9.2) family.</text>
</comment>
<dbReference type="PaxDb" id="3055-EDP03184"/>
<accession>A0A2K3DYV8</accession>
<dbReference type="PANTHER" id="PTHR12428:SF14">
    <property type="entry name" value="ALBINO3-LIKE PROTEIN 1, CHLOROPLASTIC"/>
    <property type="match status" value="1"/>
</dbReference>
<dbReference type="GO" id="GO:0072598">
    <property type="term" value="P:protein localization to chloroplast"/>
    <property type="evidence" value="ECO:0000318"/>
    <property type="project" value="GO_Central"/>
</dbReference>
<proteinExistence type="inferred from homology"/>
<evidence type="ECO:0000256" key="3">
    <source>
        <dbReference type="ARBA" id="ARBA00022692"/>
    </source>
</evidence>
<dbReference type="Gramene" id="PNW85687">
    <property type="protein sequence ID" value="PNW85687"/>
    <property type="gene ID" value="CHLRE_03g198150v5"/>
</dbReference>
<feature type="compositionally biased region" description="Low complexity" evidence="6">
    <location>
        <begin position="159"/>
        <end position="184"/>
    </location>
</feature>
<dbReference type="GO" id="GO:0010027">
    <property type="term" value="P:thylakoid membrane organization"/>
    <property type="evidence" value="ECO:0000318"/>
    <property type="project" value="GO_Central"/>
</dbReference>
<sequence length="425" mass="44301">MQRCGGLVTRLLSRSVSAASKRDAAAACTGLGPWGVLCFRGISSTSSPDTGVLQVQPQAADAFNAVAHSSLEDGLAMILSPTQLGVQLWEVAHASTGLPWWAAIPVATVGVRTMLMPLSLRAYAASSYLALLHRAFGLSREVGDAVAEAEATERRQRGESAGSASVSEGSAVAGETSASSSGSSPHSTGRKRNAAVVDGARALGRMELVRHVVAHLHKGSNAPSLSWYVANGAVQMPIVISLTLALRRMCDSLWPGLTSEGALYFTDLTAPPVYLQTLSTPYGTAGAILPLGLMLLYASAVDRSRGGSSPGINVALKLCAIPLYIAALQQPHAVLLYWLSHAATQLGVYQVAVLMEPKQTASTEATQTDQGDASLDDLLLVLSDSYEKAGNKAAARACLQALSVRQPGLGSVQERLKQLDTTSGV</sequence>
<feature type="region of interest" description="Disordered" evidence="6">
    <location>
        <begin position="149"/>
        <end position="194"/>
    </location>
</feature>
<dbReference type="GO" id="GO:0009535">
    <property type="term" value="C:chloroplast thylakoid membrane"/>
    <property type="evidence" value="ECO:0000318"/>
    <property type="project" value="GO_Central"/>
</dbReference>
<dbReference type="EMBL" id="CM008964">
    <property type="protein sequence ID" value="PNW85687.1"/>
    <property type="molecule type" value="Genomic_DNA"/>
</dbReference>
<keyword evidence="8" id="KW-1185">Reference proteome</keyword>
<dbReference type="ExpressionAtlas" id="A0A2K3DYV8">
    <property type="expression patterns" value="baseline and differential"/>
</dbReference>
<comment type="subcellular location">
    <subcellularLocation>
        <location evidence="1">Membrane</location>
        <topology evidence="1">Multi-pass membrane protein</topology>
    </subcellularLocation>
</comment>
<organism evidence="7 8">
    <name type="scientific">Chlamydomonas reinhardtii</name>
    <name type="common">Chlamydomonas smithii</name>
    <dbReference type="NCBI Taxonomy" id="3055"/>
    <lineage>
        <taxon>Eukaryota</taxon>
        <taxon>Viridiplantae</taxon>
        <taxon>Chlorophyta</taxon>
        <taxon>core chlorophytes</taxon>
        <taxon>Chlorophyceae</taxon>
        <taxon>CS clade</taxon>
        <taxon>Chlamydomonadales</taxon>
        <taxon>Chlamydomonadaceae</taxon>
        <taxon>Chlamydomonas</taxon>
    </lineage>
</organism>
<dbReference type="GO" id="GO:0051205">
    <property type="term" value="P:protein insertion into membrane"/>
    <property type="evidence" value="ECO:0000318"/>
    <property type="project" value="GO_Central"/>
</dbReference>
<evidence type="ECO:0000256" key="4">
    <source>
        <dbReference type="ARBA" id="ARBA00022989"/>
    </source>
</evidence>
<gene>
    <name evidence="7" type="ORF">CHLRE_03g198150v5</name>
</gene>
<evidence type="ECO:0000256" key="6">
    <source>
        <dbReference type="SAM" id="MobiDB-lite"/>
    </source>
</evidence>
<dbReference type="OMA" id="WYVANGA"/>
<dbReference type="STRING" id="3055.A0A2K3DYV8"/>
<dbReference type="KEGG" id="cre:CHLRE_03g198150v5"/>
<protein>
    <submittedName>
        <fullName evidence="7">Uncharacterized protein</fullName>
    </submittedName>
</protein>
<evidence type="ECO:0000313" key="8">
    <source>
        <dbReference type="Proteomes" id="UP000006906"/>
    </source>
</evidence>
<keyword evidence="5" id="KW-0472">Membrane</keyword>
<dbReference type="GeneID" id="5718799"/>
<dbReference type="RefSeq" id="XP_001693158.2">
    <property type="nucleotide sequence ID" value="XM_001693106.3"/>
</dbReference>
<keyword evidence="3" id="KW-0812">Transmembrane</keyword>
<dbReference type="PANTHER" id="PTHR12428">
    <property type="entry name" value="OXA1"/>
    <property type="match status" value="1"/>
</dbReference>